<dbReference type="PRINTS" id="PR00475">
    <property type="entry name" value="HEXOKINASE"/>
</dbReference>
<dbReference type="GO" id="GO:0005524">
    <property type="term" value="F:ATP binding"/>
    <property type="evidence" value="ECO:0007669"/>
    <property type="project" value="UniProtKB-KW"/>
</dbReference>
<dbReference type="InterPro" id="IPR001312">
    <property type="entry name" value="Hexokinase"/>
</dbReference>
<evidence type="ECO:0000256" key="6">
    <source>
        <dbReference type="ARBA" id="ARBA00022741"/>
    </source>
</evidence>
<feature type="compositionally biased region" description="Polar residues" evidence="13">
    <location>
        <begin position="568"/>
        <end position="581"/>
    </location>
</feature>
<evidence type="ECO:0000256" key="2">
    <source>
        <dbReference type="ARBA" id="ARBA00005028"/>
    </source>
</evidence>
<dbReference type="GO" id="GO:0006096">
    <property type="term" value="P:glycolytic process"/>
    <property type="evidence" value="ECO:0007669"/>
    <property type="project" value="UniProtKB-UniPathway"/>
</dbReference>
<keyword evidence="9" id="KW-0324">Glycolysis</keyword>
<dbReference type="EMBL" id="OE180724">
    <property type="protein sequence ID" value="CAD7571845.1"/>
    <property type="molecule type" value="Genomic_DNA"/>
</dbReference>
<comment type="pathway">
    <text evidence="1">Carbohydrate degradation; glycolysis; D-glyceraldehyde 3-phosphate and glycerone phosphate from D-glucose: step 1/4.</text>
</comment>
<dbReference type="InterPro" id="IPR022672">
    <property type="entry name" value="Hexokinase_N"/>
</dbReference>
<name>A0A7R9J309_TIMCA</name>
<dbReference type="UniPathway" id="UPA00109">
    <property type="reaction ID" value="UER00180"/>
</dbReference>
<accession>A0A7R9J309</accession>
<evidence type="ECO:0000259" key="15">
    <source>
        <dbReference type="Pfam" id="PF03727"/>
    </source>
</evidence>
<keyword evidence="6" id="KW-0547">Nucleotide-binding</keyword>
<dbReference type="Gene3D" id="3.30.420.40">
    <property type="match status" value="1"/>
</dbReference>
<evidence type="ECO:0000256" key="8">
    <source>
        <dbReference type="ARBA" id="ARBA00022840"/>
    </source>
</evidence>
<dbReference type="PANTHER" id="PTHR19443">
    <property type="entry name" value="HEXOKINASE"/>
    <property type="match status" value="1"/>
</dbReference>
<dbReference type="AlphaFoldDB" id="A0A7R9J309"/>
<dbReference type="InterPro" id="IPR022673">
    <property type="entry name" value="Hexokinase_C"/>
</dbReference>
<dbReference type="UniPathway" id="UPA00242"/>
<dbReference type="EC" id="2.7.1.1" evidence="4"/>
<dbReference type="GO" id="GO:0005829">
    <property type="term" value="C:cytosol"/>
    <property type="evidence" value="ECO:0007669"/>
    <property type="project" value="TreeGrafter"/>
</dbReference>
<dbReference type="GO" id="GO:0001678">
    <property type="term" value="P:intracellular glucose homeostasis"/>
    <property type="evidence" value="ECO:0007669"/>
    <property type="project" value="InterPro"/>
</dbReference>
<evidence type="ECO:0000259" key="14">
    <source>
        <dbReference type="Pfam" id="PF00349"/>
    </source>
</evidence>
<evidence type="ECO:0000256" key="7">
    <source>
        <dbReference type="ARBA" id="ARBA00022777"/>
    </source>
</evidence>
<evidence type="ECO:0000256" key="4">
    <source>
        <dbReference type="ARBA" id="ARBA00012324"/>
    </source>
</evidence>
<keyword evidence="8" id="KW-0067">ATP-binding</keyword>
<dbReference type="InterPro" id="IPR043129">
    <property type="entry name" value="ATPase_NBD"/>
</dbReference>
<dbReference type="Gene3D" id="3.40.367.20">
    <property type="match status" value="1"/>
</dbReference>
<feature type="region of interest" description="Disordered" evidence="13">
    <location>
        <begin position="559"/>
        <end position="584"/>
    </location>
</feature>
<dbReference type="GO" id="GO:0005739">
    <property type="term" value="C:mitochondrion"/>
    <property type="evidence" value="ECO:0007669"/>
    <property type="project" value="TreeGrafter"/>
</dbReference>
<comment type="catalytic activity">
    <reaction evidence="12">
        <text>D-glucose + ATP = D-glucose 6-phosphate + ADP + H(+)</text>
        <dbReference type="Rhea" id="RHEA:17825"/>
        <dbReference type="ChEBI" id="CHEBI:4167"/>
        <dbReference type="ChEBI" id="CHEBI:15378"/>
        <dbReference type="ChEBI" id="CHEBI:30616"/>
        <dbReference type="ChEBI" id="CHEBI:61548"/>
        <dbReference type="ChEBI" id="CHEBI:456216"/>
        <dbReference type="EC" id="2.7.1.1"/>
    </reaction>
    <physiologicalReaction direction="left-to-right" evidence="12">
        <dbReference type="Rhea" id="RHEA:17826"/>
    </physiologicalReaction>
</comment>
<dbReference type="Pfam" id="PF00349">
    <property type="entry name" value="Hexokinase_1"/>
    <property type="match status" value="1"/>
</dbReference>
<dbReference type="GO" id="GO:0005536">
    <property type="term" value="F:D-glucose binding"/>
    <property type="evidence" value="ECO:0007669"/>
    <property type="project" value="InterPro"/>
</dbReference>
<organism evidence="16">
    <name type="scientific">Timema californicum</name>
    <name type="common">California timema</name>
    <name type="synonym">Walking stick</name>
    <dbReference type="NCBI Taxonomy" id="61474"/>
    <lineage>
        <taxon>Eukaryota</taxon>
        <taxon>Metazoa</taxon>
        <taxon>Ecdysozoa</taxon>
        <taxon>Arthropoda</taxon>
        <taxon>Hexapoda</taxon>
        <taxon>Insecta</taxon>
        <taxon>Pterygota</taxon>
        <taxon>Neoptera</taxon>
        <taxon>Polyneoptera</taxon>
        <taxon>Phasmatodea</taxon>
        <taxon>Timematodea</taxon>
        <taxon>Timematoidea</taxon>
        <taxon>Timematidae</taxon>
        <taxon>Timema</taxon>
    </lineage>
</organism>
<protein>
    <recommendedName>
        <fullName evidence="4">hexokinase</fullName>
        <ecNumber evidence="4">2.7.1.1</ecNumber>
    </recommendedName>
</protein>
<comment type="catalytic activity">
    <reaction evidence="11">
        <text>D-fructose + ATP = D-fructose 6-phosphate + ADP + H(+)</text>
        <dbReference type="Rhea" id="RHEA:16125"/>
        <dbReference type="ChEBI" id="CHEBI:15378"/>
        <dbReference type="ChEBI" id="CHEBI:30616"/>
        <dbReference type="ChEBI" id="CHEBI:37721"/>
        <dbReference type="ChEBI" id="CHEBI:61527"/>
        <dbReference type="ChEBI" id="CHEBI:456216"/>
        <dbReference type="EC" id="2.7.1.1"/>
    </reaction>
    <physiologicalReaction direction="left-to-right" evidence="11">
        <dbReference type="Rhea" id="RHEA:16126"/>
    </physiologicalReaction>
</comment>
<gene>
    <name evidence="16" type="ORF">TCMB3V08_LOCUS4509</name>
</gene>
<evidence type="ECO:0000256" key="1">
    <source>
        <dbReference type="ARBA" id="ARBA00004888"/>
    </source>
</evidence>
<dbReference type="GO" id="GO:0006006">
    <property type="term" value="P:glucose metabolic process"/>
    <property type="evidence" value="ECO:0007669"/>
    <property type="project" value="TreeGrafter"/>
</dbReference>
<dbReference type="Pfam" id="PF03727">
    <property type="entry name" value="Hexokinase_2"/>
    <property type="match status" value="1"/>
</dbReference>
<dbReference type="GO" id="GO:0004340">
    <property type="term" value="F:glucokinase activity"/>
    <property type="evidence" value="ECO:0007669"/>
    <property type="project" value="TreeGrafter"/>
</dbReference>
<evidence type="ECO:0000256" key="3">
    <source>
        <dbReference type="ARBA" id="ARBA00009225"/>
    </source>
</evidence>
<evidence type="ECO:0000256" key="11">
    <source>
        <dbReference type="ARBA" id="ARBA00047905"/>
    </source>
</evidence>
<evidence type="ECO:0000256" key="10">
    <source>
        <dbReference type="ARBA" id="ARBA00044613"/>
    </source>
</evidence>
<dbReference type="PANTHER" id="PTHR19443:SF16">
    <property type="entry name" value="HEXOKINASE TYPE 1-RELATED"/>
    <property type="match status" value="1"/>
</dbReference>
<comment type="catalytic activity">
    <reaction evidence="10">
        <text>a D-hexose + ATP = a D-hexose 6-phosphate + ADP + H(+)</text>
        <dbReference type="Rhea" id="RHEA:22740"/>
        <dbReference type="ChEBI" id="CHEBI:4194"/>
        <dbReference type="ChEBI" id="CHEBI:15378"/>
        <dbReference type="ChEBI" id="CHEBI:30616"/>
        <dbReference type="ChEBI" id="CHEBI:229467"/>
        <dbReference type="ChEBI" id="CHEBI:456216"/>
        <dbReference type="EC" id="2.7.1.1"/>
    </reaction>
    <physiologicalReaction direction="left-to-right" evidence="10">
        <dbReference type="Rhea" id="RHEA:22741"/>
    </physiologicalReaction>
</comment>
<dbReference type="SUPFAM" id="SSF53067">
    <property type="entry name" value="Actin-like ATPase domain"/>
    <property type="match status" value="2"/>
</dbReference>
<comment type="pathway">
    <text evidence="2">Carbohydrate metabolism; hexose metabolism.</text>
</comment>
<evidence type="ECO:0000256" key="12">
    <source>
        <dbReference type="ARBA" id="ARBA00048160"/>
    </source>
</evidence>
<reference evidence="16" key="1">
    <citation type="submission" date="2020-11" db="EMBL/GenBank/DDBJ databases">
        <authorList>
            <person name="Tran Van P."/>
        </authorList>
    </citation>
    <scope>NUCLEOTIDE SEQUENCE</scope>
</reference>
<evidence type="ECO:0000256" key="13">
    <source>
        <dbReference type="SAM" id="MobiDB-lite"/>
    </source>
</evidence>
<evidence type="ECO:0000256" key="9">
    <source>
        <dbReference type="ARBA" id="ARBA00023152"/>
    </source>
</evidence>
<evidence type="ECO:0000313" key="16">
    <source>
        <dbReference type="EMBL" id="CAD7571845.1"/>
    </source>
</evidence>
<evidence type="ECO:0000256" key="5">
    <source>
        <dbReference type="ARBA" id="ARBA00022679"/>
    </source>
</evidence>
<dbReference type="FunFam" id="3.40.367.20:FF:000020">
    <property type="entry name" value="Hexokinase-1"/>
    <property type="match status" value="1"/>
</dbReference>
<proteinExistence type="inferred from homology"/>
<comment type="similarity">
    <text evidence="3">Belongs to the hexokinase family.</text>
</comment>
<dbReference type="GO" id="GO:0008865">
    <property type="term" value="F:fructokinase activity"/>
    <property type="evidence" value="ECO:0007669"/>
    <property type="project" value="TreeGrafter"/>
</dbReference>
<keyword evidence="7" id="KW-0418">Kinase</keyword>
<dbReference type="PROSITE" id="PS51748">
    <property type="entry name" value="HEXOKINASE_2"/>
    <property type="match status" value="1"/>
</dbReference>
<keyword evidence="5" id="KW-0808">Transferase</keyword>
<feature type="domain" description="Hexokinase C-terminal" evidence="15">
    <location>
        <begin position="242"/>
        <end position="473"/>
    </location>
</feature>
<sequence length="758" mass="85169">MGRKQILAQIHLSYLLMADQNADQHSSIGSFYSSSNIRTGVYDCCSALFISNDTIQEVMAKFLEDINLGMNSTNHDKSSVKCFVSYIERLPNGNERGRYLGIEVRGIHVRVILLRLKPRQYDMSSKSFSLPKFEAYDSTDMFDFLAECLAIFIKEHKLQDHNIPLGVAFFSPLLKKSLTFVQIPQCSKDLFVRDSEKKNVVAMMRNSVAKRDDVFVGDIFALNNTAGTLLCGAWTDRSCLLALYHGIGFNICYVEKIENVGTYKGEPSGNRVIINTECGAFGDDGKLSFLQTTFDKQVDNYSFNPGIHTFEKMVSGLFLGEIVRFILIKLCTDKILFGGEIPFLLSGRGNFFTQYISEIESEDRESYTKTRLVLEELGVSRVTDDDCITVKFVCACVIRRAVLLCSSLLATLINKMNVSNVTVALDGFICNHHPHFKEMLQENVKRLIHTGSEVEMKPFDNSGGRGGALLAAIVAAPQEEHVCPDDARHLILVWRLVNGVGGKRMDWINTVMIETDYFLLWKSYVSKEVRVQDGDWKLCRSRLGVRDLEEGRGAIGGHVRPRLEEDLSSNPSKQHISNGQISGHAGTEKIDSAVPIYEPPLPTSNVNVDLKYVRCKDSRPTLTQAKAGQAIIVCQSVTVFTRCSYNKCCCLVWRRRHHGYRHVAQHRRRANFGWVKLVSHSEGRRSDLISRGGISFKLRKLQTPRSSSLQMKVTSTGGNDVVEASYIYCCNLQRWTDFGSISTTETFTSPVTSQTQDP</sequence>
<feature type="domain" description="Hexokinase N-terminal" evidence="14">
    <location>
        <begin position="43"/>
        <end position="233"/>
    </location>
</feature>